<proteinExistence type="predicted"/>
<dbReference type="SUPFAM" id="SSF64288">
    <property type="entry name" value="Chorismate lyase-like"/>
    <property type="match status" value="1"/>
</dbReference>
<protein>
    <recommendedName>
        <fullName evidence="3">Chorismate lyase</fullName>
    </recommendedName>
</protein>
<comment type="caution">
    <text evidence="1">The sequence shown here is derived from an EMBL/GenBank/DDBJ whole genome shotgun (WGS) entry which is preliminary data.</text>
</comment>
<dbReference type="Gene3D" id="3.40.1410.10">
    <property type="entry name" value="Chorismate lyase-like"/>
    <property type="match status" value="1"/>
</dbReference>
<sequence length="183" mass="19296">MASELLLAIAAMAGTVIATPTLEDFEATLRRHDSATLALEEWCTIRGLADPAHVTAQMLANARSAPPTDLSAALGLAPDEALALRNVRLSCGGTVLSVAWNWYVPSRLTASMNEALARSDAPFGKVVAPLGFRRKALSTVAGPAENCPADTISTHQAMLMLPDGRPLAYLVECYTAANLAPLR</sequence>
<organism evidence="1 2">
    <name type="scientific">Novosphingobium barchaimii LL02</name>
    <dbReference type="NCBI Taxonomy" id="1114963"/>
    <lineage>
        <taxon>Bacteria</taxon>
        <taxon>Pseudomonadati</taxon>
        <taxon>Pseudomonadota</taxon>
        <taxon>Alphaproteobacteria</taxon>
        <taxon>Sphingomonadales</taxon>
        <taxon>Sphingomonadaceae</taxon>
        <taxon>Novosphingobium</taxon>
    </lineage>
</organism>
<accession>A0A0J7Y8M8</accession>
<dbReference type="RefSeq" id="WP_059149627.1">
    <property type="nucleotide sequence ID" value="NZ_KQ130452.1"/>
</dbReference>
<keyword evidence="2" id="KW-1185">Reference proteome</keyword>
<dbReference type="AlphaFoldDB" id="A0A0J7Y8M8"/>
<reference evidence="1 2" key="1">
    <citation type="journal article" date="2015" name="G3 (Bethesda)">
        <title>Insights into Ongoing Evolution of the Hexachlorocyclohexane Catabolic Pathway from Comparative Genomics of Ten Sphingomonadaceae Strains.</title>
        <authorList>
            <person name="Pearce S.L."/>
            <person name="Oakeshott J.G."/>
            <person name="Pandey G."/>
        </authorList>
    </citation>
    <scope>NUCLEOTIDE SEQUENCE [LARGE SCALE GENOMIC DNA]</scope>
    <source>
        <strain evidence="1 2">LL02</strain>
    </source>
</reference>
<dbReference type="InterPro" id="IPR028978">
    <property type="entry name" value="Chorismate_lyase_/UTRA_dom_sf"/>
</dbReference>
<name>A0A0J7Y8M8_9SPHN</name>
<dbReference type="PATRIC" id="fig|1114963.3.peg.90"/>
<dbReference type="EMBL" id="JACU01000001">
    <property type="protein sequence ID" value="KMS60196.1"/>
    <property type="molecule type" value="Genomic_DNA"/>
</dbReference>
<dbReference type="OrthoDB" id="7862147at2"/>
<dbReference type="Proteomes" id="UP000052268">
    <property type="component" value="Unassembled WGS sequence"/>
</dbReference>
<evidence type="ECO:0008006" key="3">
    <source>
        <dbReference type="Google" id="ProtNLM"/>
    </source>
</evidence>
<evidence type="ECO:0000313" key="1">
    <source>
        <dbReference type="EMBL" id="KMS60196.1"/>
    </source>
</evidence>
<evidence type="ECO:0000313" key="2">
    <source>
        <dbReference type="Proteomes" id="UP000052268"/>
    </source>
</evidence>
<gene>
    <name evidence="1" type="ORF">V474_00455</name>
</gene>